<evidence type="ECO:0000313" key="2">
    <source>
        <dbReference type="Proteomes" id="UP000014243"/>
    </source>
</evidence>
<dbReference type="Proteomes" id="UP000014243">
    <property type="component" value="Unassembled WGS sequence"/>
</dbReference>
<evidence type="ECO:0000313" key="1">
    <source>
        <dbReference type="EMBL" id="EPC75385.1"/>
    </source>
</evidence>
<reference evidence="1 2" key="1">
    <citation type="journal article" date="2013" name="PLoS ONE">
        <title>Lactobacillus paracasei comparative genomics: towards species pan-genome definition and exploitation of diversity.</title>
        <authorList>
            <person name="Smokvina T."/>
            <person name="Wels M."/>
            <person name="Polka J."/>
            <person name="Chervaux C."/>
            <person name="Brisse S."/>
            <person name="Boekhorst J."/>
            <person name="van Hylckama Vlieg J.E."/>
            <person name="Siezen R.J."/>
        </authorList>
    </citation>
    <scope>NUCLEOTIDE SEQUENCE [LARGE SCALE GENOMIC DNA]</scope>
    <source>
        <strain evidence="1 2">Lpp126</strain>
    </source>
</reference>
<comment type="caution">
    <text evidence="1">The sequence shown here is derived from an EMBL/GenBank/DDBJ whole genome shotgun (WGS) entry which is preliminary data.</text>
</comment>
<proteinExistence type="predicted"/>
<protein>
    <submittedName>
        <fullName evidence="1">Uncharacterized protein</fullName>
    </submittedName>
</protein>
<dbReference type="AlphaFoldDB" id="S2RDK5"/>
<gene>
    <name evidence="1" type="ORF">Lpp126_09009</name>
</gene>
<name>S2RDK5_LACPA</name>
<accession>S2RDK5</accession>
<sequence length="74" mass="8092">MNLTAVNASVTCGYSTDPDVRQFIMLNSPFVTVTKMKKSIAQKHVLPLEIPLHCHAERVGNALVANYAILKPPS</sequence>
<organism evidence="1 2">
    <name type="scientific">Lacticaseibacillus paracasei subsp. paracasei Lpp126</name>
    <dbReference type="NCBI Taxonomy" id="1256206"/>
    <lineage>
        <taxon>Bacteria</taxon>
        <taxon>Bacillati</taxon>
        <taxon>Bacillota</taxon>
        <taxon>Bacilli</taxon>
        <taxon>Lactobacillales</taxon>
        <taxon>Lactobacillaceae</taxon>
        <taxon>Lacticaseibacillus</taxon>
    </lineage>
</organism>
<dbReference type="PATRIC" id="fig|1256206.3.peg.1387"/>
<dbReference type="EMBL" id="ANKC01000642">
    <property type="protein sequence ID" value="EPC75385.1"/>
    <property type="molecule type" value="Genomic_DNA"/>
</dbReference>